<proteinExistence type="predicted"/>
<protein>
    <submittedName>
        <fullName evidence="1">Uncharacterized protein</fullName>
    </submittedName>
</protein>
<gene>
    <name evidence="1" type="ORF">SDC9_23634</name>
</gene>
<evidence type="ECO:0000313" key="1">
    <source>
        <dbReference type="EMBL" id="MPL77774.1"/>
    </source>
</evidence>
<comment type="caution">
    <text evidence="1">The sequence shown here is derived from an EMBL/GenBank/DDBJ whole genome shotgun (WGS) entry which is preliminary data.</text>
</comment>
<reference evidence="1" key="1">
    <citation type="submission" date="2019-08" db="EMBL/GenBank/DDBJ databases">
        <authorList>
            <person name="Kucharzyk K."/>
            <person name="Murdoch R.W."/>
            <person name="Higgins S."/>
            <person name="Loffler F."/>
        </authorList>
    </citation>
    <scope>NUCLEOTIDE SEQUENCE</scope>
</reference>
<name>A0A644UFQ4_9ZZZZ</name>
<dbReference type="AlphaFoldDB" id="A0A644UFQ4"/>
<organism evidence="1">
    <name type="scientific">bioreactor metagenome</name>
    <dbReference type="NCBI Taxonomy" id="1076179"/>
    <lineage>
        <taxon>unclassified sequences</taxon>
        <taxon>metagenomes</taxon>
        <taxon>ecological metagenomes</taxon>
    </lineage>
</organism>
<sequence>MELKLRLNLNLLLLYHKARQIPKFLPNEHDPKGDAGFSNIPEPFIYSFAAHTTVTAVPEALTISMLPLCPTTS</sequence>
<dbReference type="EMBL" id="VSSQ01000110">
    <property type="protein sequence ID" value="MPL77774.1"/>
    <property type="molecule type" value="Genomic_DNA"/>
</dbReference>
<accession>A0A644UFQ4</accession>